<protein>
    <submittedName>
        <fullName evidence="1">Uncharacterized protein</fullName>
    </submittedName>
</protein>
<proteinExistence type="predicted"/>
<name>A0A0D2ANG0_9PEZI</name>
<gene>
    <name evidence="1" type="ORF">PV09_00956</name>
</gene>
<dbReference type="AlphaFoldDB" id="A0A0D2ANG0"/>
<reference evidence="1 2" key="1">
    <citation type="submission" date="2015-01" db="EMBL/GenBank/DDBJ databases">
        <title>The Genome Sequence of Ochroconis gallopava CBS43764.</title>
        <authorList>
            <consortium name="The Broad Institute Genomics Platform"/>
            <person name="Cuomo C."/>
            <person name="de Hoog S."/>
            <person name="Gorbushina A."/>
            <person name="Stielow B."/>
            <person name="Teixiera M."/>
            <person name="Abouelleil A."/>
            <person name="Chapman S.B."/>
            <person name="Priest M."/>
            <person name="Young S.K."/>
            <person name="Wortman J."/>
            <person name="Nusbaum C."/>
            <person name="Birren B."/>
        </authorList>
    </citation>
    <scope>NUCLEOTIDE SEQUENCE [LARGE SCALE GENOMIC DNA]</scope>
    <source>
        <strain evidence="1 2">CBS 43764</strain>
    </source>
</reference>
<organism evidence="1 2">
    <name type="scientific">Verruconis gallopava</name>
    <dbReference type="NCBI Taxonomy" id="253628"/>
    <lineage>
        <taxon>Eukaryota</taxon>
        <taxon>Fungi</taxon>
        <taxon>Dikarya</taxon>
        <taxon>Ascomycota</taxon>
        <taxon>Pezizomycotina</taxon>
        <taxon>Dothideomycetes</taxon>
        <taxon>Pleosporomycetidae</taxon>
        <taxon>Venturiales</taxon>
        <taxon>Sympoventuriaceae</taxon>
        <taxon>Verruconis</taxon>
    </lineage>
</organism>
<dbReference type="InParanoid" id="A0A0D2ANG0"/>
<dbReference type="VEuPathDB" id="FungiDB:PV09_00956"/>
<dbReference type="Proteomes" id="UP000053259">
    <property type="component" value="Unassembled WGS sequence"/>
</dbReference>
<sequence>MSFVYSDDETCCPSCTSFETDRTLVHDALEPRPASITEQVLVVYKFEALSHPSYPEVINYQYFWSLEKKINYNKR</sequence>
<evidence type="ECO:0000313" key="1">
    <source>
        <dbReference type="EMBL" id="KIW08010.1"/>
    </source>
</evidence>
<dbReference type="EMBL" id="KN847531">
    <property type="protein sequence ID" value="KIW08010.1"/>
    <property type="molecule type" value="Genomic_DNA"/>
</dbReference>
<evidence type="ECO:0000313" key="2">
    <source>
        <dbReference type="Proteomes" id="UP000053259"/>
    </source>
</evidence>
<dbReference type="HOGENOM" id="CLU_2672982_0_0_1"/>
<keyword evidence="2" id="KW-1185">Reference proteome</keyword>
<accession>A0A0D2ANG0</accession>
<dbReference type="RefSeq" id="XP_016217879.1">
    <property type="nucleotide sequence ID" value="XM_016353784.1"/>
</dbReference>
<dbReference type="GeneID" id="27308929"/>